<sequence>MTEKATLDRRTFLYTSAAAAGAVMLGACSSNANNQTGSSGQGGDNGKATSDPSQKGSETKPLPKPASFQEAPMLKELVEKGELPPVEERLPENPYVIPHRWVKPGKYGGQLLMISDKASGGAIAASNKEYMYGHSLLRWLNDGLDIGPGLVESWESNEDATEWTLHFRKGLKWSDGHPWTTADIMFWWEDMVLNEEHTDTPPDECKSGKGTVATLEAPDDYTLVMKFDAPAPLTADRLAMWVKGTVGNGPKWMAPAHYAKQFHPKYNPNVPKNWAEAGGLFEQKVDFSRNPECPTMNGWKLKSHTEGRSIVWERNPYYYAVMPNGDQLPYIDQLTMSIVADKEVGKLQIQQGKLDYVHGPFYSTDVADISTMKRTESTSNLEVILWDGGSGTGSMFFFNYDHPDEKFRKLIREPKFRKALSLAVNRAEIQKSVYFTTGEPTTGTLSPKAIEYVINDEGKRIYQEWRDSAVKYDPETAKKMLDELGVVDKDGDGLREFPDGSKLRITLDYPANTAQEHIQKNQLLAQHWKAIGIDARLNPVAPEGWSDQWKAGRLTSTTAWEVGDGPNHLVYPQWLVPIESERWAPLEGQWYNVRGTPEEKTELDVDPYKRTPPRMEPEPGGPIEQLWKLYDQTRVEPDEMTRHRLVWDMIKIHIEHGPFFMGTVANTPRVILAKKDLRNVPRRENLAQGGFANPWIHPTPAVYDPETYYWENPEQHQP</sequence>
<dbReference type="InterPro" id="IPR000914">
    <property type="entry name" value="SBP_5_dom"/>
</dbReference>
<accession>A0A3D9V9U9</accession>
<feature type="signal peptide" evidence="2">
    <location>
        <begin position="1"/>
        <end position="32"/>
    </location>
</feature>
<feature type="domain" description="Solute-binding protein family 5" evidence="3">
    <location>
        <begin position="146"/>
        <end position="572"/>
    </location>
</feature>
<proteinExistence type="predicted"/>
<feature type="chain" id="PRO_5039522917" evidence="2">
    <location>
        <begin position="33"/>
        <end position="718"/>
    </location>
</feature>
<keyword evidence="2" id="KW-0732">Signal</keyword>
<gene>
    <name evidence="4" type="ORF">DFJ64_1166</name>
</gene>
<dbReference type="CDD" id="cd08500">
    <property type="entry name" value="PBP2_NikA_DppA_OppA_like_4"/>
    <property type="match status" value="1"/>
</dbReference>
<dbReference type="Gene3D" id="3.40.190.10">
    <property type="entry name" value="Periplasmic binding protein-like II"/>
    <property type="match status" value="1"/>
</dbReference>
<dbReference type="NCBIfam" id="TIGR01409">
    <property type="entry name" value="TAT_signal_seq"/>
    <property type="match status" value="1"/>
</dbReference>
<dbReference type="PROSITE" id="PS51257">
    <property type="entry name" value="PROKAR_LIPOPROTEIN"/>
    <property type="match status" value="1"/>
</dbReference>
<feature type="compositionally biased region" description="Basic and acidic residues" evidence="1">
    <location>
        <begin position="603"/>
        <end position="617"/>
    </location>
</feature>
<feature type="region of interest" description="Disordered" evidence="1">
    <location>
        <begin position="603"/>
        <end position="623"/>
    </location>
</feature>
<organism evidence="4 5">
    <name type="scientific">Thermasporomyces composti</name>
    <dbReference type="NCBI Taxonomy" id="696763"/>
    <lineage>
        <taxon>Bacteria</taxon>
        <taxon>Bacillati</taxon>
        <taxon>Actinomycetota</taxon>
        <taxon>Actinomycetes</taxon>
        <taxon>Propionibacteriales</taxon>
        <taxon>Nocardioidaceae</taxon>
        <taxon>Thermasporomyces</taxon>
    </lineage>
</organism>
<dbReference type="InterPro" id="IPR039424">
    <property type="entry name" value="SBP_5"/>
</dbReference>
<dbReference type="Gene3D" id="3.10.105.10">
    <property type="entry name" value="Dipeptide-binding Protein, Domain 3"/>
    <property type="match status" value="1"/>
</dbReference>
<evidence type="ECO:0000313" key="4">
    <source>
        <dbReference type="EMBL" id="REF35775.1"/>
    </source>
</evidence>
<reference evidence="4 5" key="1">
    <citation type="submission" date="2018-08" db="EMBL/GenBank/DDBJ databases">
        <title>Sequencing the genomes of 1000 actinobacteria strains.</title>
        <authorList>
            <person name="Klenk H.-P."/>
        </authorList>
    </citation>
    <scope>NUCLEOTIDE SEQUENCE [LARGE SCALE GENOMIC DNA]</scope>
    <source>
        <strain evidence="4 5">DSM 22891</strain>
    </source>
</reference>
<feature type="region of interest" description="Disordered" evidence="1">
    <location>
        <begin position="33"/>
        <end position="69"/>
    </location>
</feature>
<keyword evidence="5" id="KW-1185">Reference proteome</keyword>
<evidence type="ECO:0000313" key="5">
    <source>
        <dbReference type="Proteomes" id="UP000256485"/>
    </source>
</evidence>
<comment type="caution">
    <text evidence="4">The sequence shown here is derived from an EMBL/GenBank/DDBJ whole genome shotgun (WGS) entry which is preliminary data.</text>
</comment>
<dbReference type="GO" id="GO:1904680">
    <property type="term" value="F:peptide transmembrane transporter activity"/>
    <property type="evidence" value="ECO:0007669"/>
    <property type="project" value="TreeGrafter"/>
</dbReference>
<dbReference type="OrthoDB" id="3795999at2"/>
<feature type="compositionally biased region" description="Polar residues" evidence="1">
    <location>
        <begin position="47"/>
        <end position="56"/>
    </location>
</feature>
<name>A0A3D9V9U9_THECX</name>
<dbReference type="PANTHER" id="PTHR30290:SF62">
    <property type="entry name" value="OLIGOPEPTIDE ABC TRANSPORTER, PERIPLASMIC OLIGOPEPTIDE-BINDING PROTEIN"/>
    <property type="match status" value="1"/>
</dbReference>
<dbReference type="PROSITE" id="PS51318">
    <property type="entry name" value="TAT"/>
    <property type="match status" value="1"/>
</dbReference>
<evidence type="ECO:0000259" key="3">
    <source>
        <dbReference type="Pfam" id="PF00496"/>
    </source>
</evidence>
<dbReference type="InterPro" id="IPR019546">
    <property type="entry name" value="TAT_signal_bac_arc"/>
</dbReference>
<dbReference type="RefSeq" id="WP_115849507.1">
    <property type="nucleotide sequence ID" value="NZ_QTUC01000001.1"/>
</dbReference>
<dbReference type="PANTHER" id="PTHR30290">
    <property type="entry name" value="PERIPLASMIC BINDING COMPONENT OF ABC TRANSPORTER"/>
    <property type="match status" value="1"/>
</dbReference>
<dbReference type="Proteomes" id="UP000256485">
    <property type="component" value="Unassembled WGS sequence"/>
</dbReference>
<dbReference type="Pfam" id="PF00496">
    <property type="entry name" value="SBP_bac_5"/>
    <property type="match status" value="1"/>
</dbReference>
<dbReference type="EMBL" id="QTUC01000001">
    <property type="protein sequence ID" value="REF35775.1"/>
    <property type="molecule type" value="Genomic_DNA"/>
</dbReference>
<protein>
    <submittedName>
        <fullName evidence="4">Peptide/nickel transport system substrate-binding protein</fullName>
    </submittedName>
</protein>
<dbReference type="AlphaFoldDB" id="A0A3D9V9U9"/>
<dbReference type="GO" id="GO:0015833">
    <property type="term" value="P:peptide transport"/>
    <property type="evidence" value="ECO:0007669"/>
    <property type="project" value="TreeGrafter"/>
</dbReference>
<dbReference type="InterPro" id="IPR006311">
    <property type="entry name" value="TAT_signal"/>
</dbReference>
<evidence type="ECO:0000256" key="2">
    <source>
        <dbReference type="SAM" id="SignalP"/>
    </source>
</evidence>
<dbReference type="SUPFAM" id="SSF53850">
    <property type="entry name" value="Periplasmic binding protein-like II"/>
    <property type="match status" value="1"/>
</dbReference>
<evidence type="ECO:0000256" key="1">
    <source>
        <dbReference type="SAM" id="MobiDB-lite"/>
    </source>
</evidence>